<dbReference type="KEGG" id="nhy:JQS43_14560"/>
<dbReference type="SUPFAM" id="SSF56219">
    <property type="entry name" value="DNase I-like"/>
    <property type="match status" value="1"/>
</dbReference>
<dbReference type="GO" id="GO:0004519">
    <property type="term" value="F:endonuclease activity"/>
    <property type="evidence" value="ECO:0007669"/>
    <property type="project" value="UniProtKB-KW"/>
</dbReference>
<feature type="region of interest" description="Disordered" evidence="1">
    <location>
        <begin position="1"/>
        <end position="25"/>
    </location>
</feature>
<dbReference type="AlphaFoldDB" id="A0A895Y9A3"/>
<proteinExistence type="predicted"/>
<dbReference type="Proteomes" id="UP000662857">
    <property type="component" value="Chromosome"/>
</dbReference>
<sequence length="405" mass="45980">MQEQQAQSARSRPDTDLDPAPSPPAHRRWGWGTRLAVVACASWLGFVVLHRILSGRTYWWGPLELEPPLLLAVVPVVLAGLALLARPIRWRLSLVPLLALVLSAQYTGINLASLWHTPPPAPADALTVVSWNTMYWDQDLIRDGELTTADFYEFLQDLDADVYLLQEYAHTDFDHPDIYAQVQVIDHLPELAEAFPEHEVAVVGRNITLSRFPITQAYGLDSTPWLPRDMREVPPAQQSHPEFYNVQTIRADIRVMGRTMSFYNPHLYHPPSQPFSLEPWPGMSAREVYRFTDAMRHAGYTAIRSDIEENPHPVVLAGDLNTSPAMGILRELPDHLVDHTRALSSLYPTSWSVGGPNEEREISIELWRLDWLFTTADIAVHRYELRDPADLSDHRVQFVELSVAD</sequence>
<feature type="transmembrane region" description="Helical" evidence="2">
    <location>
        <begin position="92"/>
        <end position="115"/>
    </location>
</feature>
<keyword evidence="4" id="KW-0540">Nuclease</keyword>
<dbReference type="InterPro" id="IPR005135">
    <property type="entry name" value="Endo/exonuclease/phosphatase"/>
</dbReference>
<reference evidence="4" key="1">
    <citation type="submission" date="2021-02" db="EMBL/GenBank/DDBJ databases">
        <title>Natrosporangium hydrolyticum gen. nov., sp. nov, a haloalkaliphilic actinobacterium from a soda solonchak soil.</title>
        <authorList>
            <person name="Sorokin D.Y."/>
            <person name="Khijniak T.V."/>
            <person name="Zakharycheva A.P."/>
            <person name="Boueva O.V."/>
            <person name="Ariskina E.V."/>
            <person name="Hahnke R.L."/>
            <person name="Bunk B."/>
            <person name="Sproer C."/>
            <person name="Schumann P."/>
            <person name="Evtushenko L.I."/>
            <person name="Kublanov I.V."/>
        </authorList>
    </citation>
    <scope>NUCLEOTIDE SEQUENCE</scope>
    <source>
        <strain evidence="4">DSM 106523</strain>
    </source>
</reference>
<evidence type="ECO:0000313" key="5">
    <source>
        <dbReference type="Proteomes" id="UP000662857"/>
    </source>
</evidence>
<feature type="domain" description="Endonuclease/exonuclease/phosphatase" evidence="3">
    <location>
        <begin position="149"/>
        <end position="394"/>
    </location>
</feature>
<dbReference type="RefSeq" id="WP_239674940.1">
    <property type="nucleotide sequence ID" value="NZ_CP070499.1"/>
</dbReference>
<feature type="compositionally biased region" description="Polar residues" evidence="1">
    <location>
        <begin position="1"/>
        <end position="10"/>
    </location>
</feature>
<keyword evidence="4" id="KW-0255">Endonuclease</keyword>
<keyword evidence="2" id="KW-0812">Transmembrane</keyword>
<gene>
    <name evidence="4" type="ORF">JQS43_14560</name>
</gene>
<evidence type="ECO:0000256" key="2">
    <source>
        <dbReference type="SAM" id="Phobius"/>
    </source>
</evidence>
<dbReference type="InterPro" id="IPR036691">
    <property type="entry name" value="Endo/exonu/phosph_ase_sf"/>
</dbReference>
<name>A0A895Y9A3_9ACTN</name>
<evidence type="ECO:0000256" key="1">
    <source>
        <dbReference type="SAM" id="MobiDB-lite"/>
    </source>
</evidence>
<organism evidence="4 5">
    <name type="scientific">Natronosporangium hydrolyticum</name>
    <dbReference type="NCBI Taxonomy" id="2811111"/>
    <lineage>
        <taxon>Bacteria</taxon>
        <taxon>Bacillati</taxon>
        <taxon>Actinomycetota</taxon>
        <taxon>Actinomycetes</taxon>
        <taxon>Micromonosporales</taxon>
        <taxon>Micromonosporaceae</taxon>
        <taxon>Natronosporangium</taxon>
    </lineage>
</organism>
<feature type="transmembrane region" description="Helical" evidence="2">
    <location>
        <begin position="35"/>
        <end position="53"/>
    </location>
</feature>
<feature type="transmembrane region" description="Helical" evidence="2">
    <location>
        <begin position="65"/>
        <end position="85"/>
    </location>
</feature>
<keyword evidence="2" id="KW-0472">Membrane</keyword>
<keyword evidence="5" id="KW-1185">Reference proteome</keyword>
<evidence type="ECO:0000313" key="4">
    <source>
        <dbReference type="EMBL" id="QSB12895.1"/>
    </source>
</evidence>
<keyword evidence="4" id="KW-0378">Hydrolase</keyword>
<dbReference type="Gene3D" id="3.60.10.10">
    <property type="entry name" value="Endonuclease/exonuclease/phosphatase"/>
    <property type="match status" value="1"/>
</dbReference>
<dbReference type="EMBL" id="CP070499">
    <property type="protein sequence ID" value="QSB12895.1"/>
    <property type="molecule type" value="Genomic_DNA"/>
</dbReference>
<protein>
    <submittedName>
        <fullName evidence="4">Endonuclease/exonuclease/phosphatase family protein</fullName>
    </submittedName>
</protein>
<accession>A0A895Y9A3</accession>
<evidence type="ECO:0000259" key="3">
    <source>
        <dbReference type="Pfam" id="PF03372"/>
    </source>
</evidence>
<dbReference type="Pfam" id="PF03372">
    <property type="entry name" value="Exo_endo_phos"/>
    <property type="match status" value="1"/>
</dbReference>
<keyword evidence="2" id="KW-1133">Transmembrane helix</keyword>